<feature type="region of interest" description="Disordered" evidence="1">
    <location>
        <begin position="74"/>
        <end position="142"/>
    </location>
</feature>
<protein>
    <submittedName>
        <fullName evidence="2">Uncharacterized protein</fullName>
    </submittedName>
</protein>
<proteinExistence type="predicted"/>
<evidence type="ECO:0000313" key="3">
    <source>
        <dbReference type="Proteomes" id="UP000343335"/>
    </source>
</evidence>
<gene>
    <name evidence="2" type="ORF">PCO31010_01732</name>
</gene>
<evidence type="ECO:0000313" key="2">
    <source>
        <dbReference type="EMBL" id="VVD92790.1"/>
    </source>
</evidence>
<accession>A0A5E4TY46</accession>
<dbReference type="Proteomes" id="UP000343335">
    <property type="component" value="Unassembled WGS sequence"/>
</dbReference>
<name>A0A5E4TY46_9BURK</name>
<sequence>MVRANTMVSIPGACNFVAGDSETDVRLCSVRRLDSGFDTSSFSRAANRLSVTAPPASALNAVCPGYDGFRNDLTGVRPYGDPPPPYALPGQVPEVLPPGPPPAYSAEDAWQSHFVRPSAPPLDDDRSTISRYLDAGHPRSDV</sequence>
<reference evidence="2 3" key="1">
    <citation type="submission" date="2019-08" db="EMBL/GenBank/DDBJ databases">
        <authorList>
            <person name="Peeters C."/>
        </authorList>
    </citation>
    <scope>NUCLEOTIDE SEQUENCE [LARGE SCALE GENOMIC DNA]</scope>
    <source>
        <strain evidence="2 3">LMG 31010</strain>
    </source>
</reference>
<feature type="compositionally biased region" description="Basic and acidic residues" evidence="1">
    <location>
        <begin position="123"/>
        <end position="142"/>
    </location>
</feature>
<dbReference type="EMBL" id="CABPSA010000002">
    <property type="protein sequence ID" value="VVD92790.1"/>
    <property type="molecule type" value="Genomic_DNA"/>
</dbReference>
<organism evidence="2 3">
    <name type="scientific">Pandoraea commovens</name>
    <dbReference type="NCBI Taxonomy" id="2508289"/>
    <lineage>
        <taxon>Bacteria</taxon>
        <taxon>Pseudomonadati</taxon>
        <taxon>Pseudomonadota</taxon>
        <taxon>Betaproteobacteria</taxon>
        <taxon>Burkholderiales</taxon>
        <taxon>Burkholderiaceae</taxon>
        <taxon>Pandoraea</taxon>
    </lineage>
</organism>
<evidence type="ECO:0000256" key="1">
    <source>
        <dbReference type="SAM" id="MobiDB-lite"/>
    </source>
</evidence>
<dbReference type="AlphaFoldDB" id="A0A5E4TY46"/>